<dbReference type="RefSeq" id="XP_029720095.2">
    <property type="nucleotide sequence ID" value="XM_029864235.2"/>
</dbReference>
<keyword evidence="4 6" id="KW-1133">Transmembrane helix</keyword>
<feature type="domain" description="Reticulon" evidence="8">
    <location>
        <begin position="306"/>
        <end position="497"/>
    </location>
</feature>
<feature type="compositionally biased region" description="Basic and acidic residues" evidence="7">
    <location>
        <begin position="15"/>
        <end position="43"/>
    </location>
</feature>
<feature type="compositionally biased region" description="Low complexity" evidence="7">
    <location>
        <begin position="263"/>
        <end position="275"/>
    </location>
</feature>
<evidence type="ECO:0000256" key="1">
    <source>
        <dbReference type="ARBA" id="ARBA00004477"/>
    </source>
</evidence>
<feature type="transmembrane region" description="Helical" evidence="6">
    <location>
        <begin position="320"/>
        <end position="350"/>
    </location>
</feature>
<feature type="region of interest" description="Disordered" evidence="7">
    <location>
        <begin position="237"/>
        <end position="278"/>
    </location>
</feature>
<dbReference type="PANTHER" id="PTHR45799:SF2">
    <property type="entry name" value="RETICULON-LIKE PROTEIN"/>
    <property type="match status" value="1"/>
</dbReference>
<evidence type="ECO:0000313" key="9">
    <source>
        <dbReference type="EnsemblMetazoa" id="AALFPA23_015837.P23075"/>
    </source>
</evidence>
<dbReference type="InterPro" id="IPR003388">
    <property type="entry name" value="Reticulon"/>
</dbReference>
<keyword evidence="3 6" id="KW-0256">Endoplasmic reticulum</keyword>
<dbReference type="Pfam" id="PF02453">
    <property type="entry name" value="Reticulon"/>
    <property type="match status" value="1"/>
</dbReference>
<dbReference type="PROSITE" id="PS50845">
    <property type="entry name" value="RETICULON"/>
    <property type="match status" value="1"/>
</dbReference>
<evidence type="ECO:0000256" key="2">
    <source>
        <dbReference type="ARBA" id="ARBA00022692"/>
    </source>
</evidence>
<evidence type="ECO:0000256" key="6">
    <source>
        <dbReference type="RuleBase" id="RU363132"/>
    </source>
</evidence>
<evidence type="ECO:0000259" key="8">
    <source>
        <dbReference type="PROSITE" id="PS50845"/>
    </source>
</evidence>
<feature type="compositionally biased region" description="Polar residues" evidence="7">
    <location>
        <begin position="1"/>
        <end position="10"/>
    </location>
</feature>
<feature type="compositionally biased region" description="Pro residues" evidence="7">
    <location>
        <begin position="237"/>
        <end position="248"/>
    </location>
</feature>
<dbReference type="Proteomes" id="UP000069940">
    <property type="component" value="Unassembled WGS sequence"/>
</dbReference>
<dbReference type="InterPro" id="IPR046964">
    <property type="entry name" value="RTN1-4"/>
</dbReference>
<sequence>MDSFLGSSDSGVPKDLGEMSKEQFGDLITDHSRFPGGEEKTDISQKFPSEVDLLGDSFTLPSATHTAPDNKVLEKEKENFDDFFMGVDKKSNSEAAAASSISNLIDVGEPDMFEPKKKFNNEPEKSLFTDSTPFGAGSDELVHVKDEIESDYMNPYAEVRPTPVQSQKVEEQPAVPPSSTNQDDLFDDFVSHTKKNDLFDEPMFADSSSSAAVVPAVVAPVAPAPAAVVTPAPAPAPPVVSAPPPVEPPKAKTPVEDKPKAPPAAAAPASSSKASTSNDQCIQAEKIFKQFGLDAWFKPEKLHPVVESLIYWRDVKKSGAVFGAGLTILIAMSLFSLISVFSYVSLLALFGTVSFRIYKNVLQAVQKTSEGHPFKEYLDTDLALSQEKVQQLSTVAVAHVNALVTELRRLFLVEDLVDSIKFGVVLYCLTYVGAIFNGMTCVIIAFVALFTLPKVYENNKQSIDAYLELVRSKILEVSDKIKAAVPIGKKAETEKDK</sequence>
<dbReference type="GeneID" id="109429541"/>
<feature type="region of interest" description="Disordered" evidence="7">
    <location>
        <begin position="157"/>
        <end position="189"/>
    </location>
</feature>
<feature type="compositionally biased region" description="Basic and acidic residues" evidence="7">
    <location>
        <begin position="115"/>
        <end position="127"/>
    </location>
</feature>
<feature type="region of interest" description="Disordered" evidence="7">
    <location>
        <begin position="115"/>
        <end position="138"/>
    </location>
</feature>
<feature type="region of interest" description="Disordered" evidence="7">
    <location>
        <begin position="1"/>
        <end position="43"/>
    </location>
</feature>
<comment type="subcellular location">
    <subcellularLocation>
        <location evidence="1 6">Endoplasmic reticulum membrane</location>
        <topology evidence="1 6">Multi-pass membrane protein</topology>
    </subcellularLocation>
</comment>
<dbReference type="PANTHER" id="PTHR45799">
    <property type="entry name" value="RETICULON-LIKE PROTEIN"/>
    <property type="match status" value="1"/>
</dbReference>
<dbReference type="Gene3D" id="1.20.5.2480">
    <property type="match status" value="1"/>
</dbReference>
<evidence type="ECO:0000256" key="7">
    <source>
        <dbReference type="SAM" id="MobiDB-lite"/>
    </source>
</evidence>
<reference evidence="10" key="1">
    <citation type="journal article" date="2015" name="Proc. Natl. Acad. Sci. U.S.A.">
        <title>Genome sequence of the Asian Tiger mosquito, Aedes albopictus, reveals insights into its biology, genetics, and evolution.</title>
        <authorList>
            <person name="Chen X.G."/>
            <person name="Jiang X."/>
            <person name="Gu J."/>
            <person name="Xu M."/>
            <person name="Wu Y."/>
            <person name="Deng Y."/>
            <person name="Zhang C."/>
            <person name="Bonizzoni M."/>
            <person name="Dermauw W."/>
            <person name="Vontas J."/>
            <person name="Armbruster P."/>
            <person name="Huang X."/>
            <person name="Yang Y."/>
            <person name="Zhang H."/>
            <person name="He W."/>
            <person name="Peng H."/>
            <person name="Liu Y."/>
            <person name="Wu K."/>
            <person name="Chen J."/>
            <person name="Lirakis M."/>
            <person name="Topalis P."/>
            <person name="Van Leeuwen T."/>
            <person name="Hall A.B."/>
            <person name="Jiang X."/>
            <person name="Thorpe C."/>
            <person name="Mueller R.L."/>
            <person name="Sun C."/>
            <person name="Waterhouse R.M."/>
            <person name="Yan G."/>
            <person name="Tu Z.J."/>
            <person name="Fang X."/>
            <person name="James A.A."/>
        </authorList>
    </citation>
    <scope>NUCLEOTIDE SEQUENCE [LARGE SCALE GENOMIC DNA]</scope>
    <source>
        <strain evidence="10">Foshan</strain>
    </source>
</reference>
<keyword evidence="5 6" id="KW-0472">Membrane</keyword>
<organism evidence="9 10">
    <name type="scientific">Aedes albopictus</name>
    <name type="common">Asian tiger mosquito</name>
    <name type="synonym">Stegomyia albopicta</name>
    <dbReference type="NCBI Taxonomy" id="7160"/>
    <lineage>
        <taxon>Eukaryota</taxon>
        <taxon>Metazoa</taxon>
        <taxon>Ecdysozoa</taxon>
        <taxon>Arthropoda</taxon>
        <taxon>Hexapoda</taxon>
        <taxon>Insecta</taxon>
        <taxon>Pterygota</taxon>
        <taxon>Neoptera</taxon>
        <taxon>Endopterygota</taxon>
        <taxon>Diptera</taxon>
        <taxon>Nematocera</taxon>
        <taxon>Culicoidea</taxon>
        <taxon>Culicidae</taxon>
        <taxon>Culicinae</taxon>
        <taxon>Aedini</taxon>
        <taxon>Aedes</taxon>
        <taxon>Stegomyia</taxon>
    </lineage>
</organism>
<dbReference type="EnsemblMetazoa" id="AALFPA23_015837.R23075">
    <property type="protein sequence ID" value="AALFPA23_015837.P23075"/>
    <property type="gene ID" value="AALFPA23_015837"/>
</dbReference>
<evidence type="ECO:0000256" key="3">
    <source>
        <dbReference type="ARBA" id="ARBA00022824"/>
    </source>
</evidence>
<keyword evidence="10" id="KW-1185">Reference proteome</keyword>
<evidence type="ECO:0000256" key="4">
    <source>
        <dbReference type="ARBA" id="ARBA00022989"/>
    </source>
</evidence>
<reference evidence="9" key="2">
    <citation type="submission" date="2025-05" db="UniProtKB">
        <authorList>
            <consortium name="EnsemblMetazoa"/>
        </authorList>
    </citation>
    <scope>IDENTIFICATION</scope>
    <source>
        <strain evidence="9">Foshan</strain>
    </source>
</reference>
<feature type="compositionally biased region" description="Basic and acidic residues" evidence="7">
    <location>
        <begin position="249"/>
        <end position="260"/>
    </location>
</feature>
<name>A0ABM1Z7M5_AEDAL</name>
<keyword evidence="2 6" id="KW-0812">Transmembrane</keyword>
<evidence type="ECO:0000256" key="5">
    <source>
        <dbReference type="ARBA" id="ARBA00023136"/>
    </source>
</evidence>
<proteinExistence type="predicted"/>
<protein>
    <recommendedName>
        <fullName evidence="6">Reticulon-like protein</fullName>
    </recommendedName>
</protein>
<feature type="transmembrane region" description="Helical" evidence="6">
    <location>
        <begin position="424"/>
        <end position="452"/>
    </location>
</feature>
<evidence type="ECO:0000313" key="10">
    <source>
        <dbReference type="Proteomes" id="UP000069940"/>
    </source>
</evidence>
<accession>A0ABM1Z7M5</accession>